<accession>B7KMZ6</accession>
<evidence type="ECO:0008006" key="3">
    <source>
        <dbReference type="Google" id="ProtNLM"/>
    </source>
</evidence>
<dbReference type="EMBL" id="CP001296">
    <property type="protein sequence ID" value="ACK74168.1"/>
    <property type="molecule type" value="Genomic_DNA"/>
</dbReference>
<proteinExistence type="predicted"/>
<dbReference type="HOGENOM" id="CLU_1472881_0_0_3"/>
<keyword evidence="1" id="KW-0614">Plasmid</keyword>
<dbReference type="AlphaFoldDB" id="B7KMZ6"/>
<name>B7KMZ6_GLOC7</name>
<organism evidence="1 2">
    <name type="scientific">Gloeothece citriformis (strain PCC 7424)</name>
    <name type="common">Cyanothece sp. (strain PCC 7424)</name>
    <dbReference type="NCBI Taxonomy" id="65393"/>
    <lineage>
        <taxon>Bacteria</taxon>
        <taxon>Bacillati</taxon>
        <taxon>Cyanobacteriota</taxon>
        <taxon>Cyanophyceae</taxon>
        <taxon>Oscillatoriophycideae</taxon>
        <taxon>Chroococcales</taxon>
        <taxon>Aphanothecaceae</taxon>
        <taxon>Gloeothece</taxon>
        <taxon>Gloeothece citriformis</taxon>
    </lineage>
</organism>
<dbReference type="RefSeq" id="WP_012599401.1">
    <property type="nucleotide sequence ID" value="NC_011733.1"/>
</dbReference>
<dbReference type="Gene3D" id="2.40.128.340">
    <property type="match status" value="1"/>
</dbReference>
<gene>
    <name evidence="1" type="ordered locus">PCC7424_5609</name>
</gene>
<dbReference type="SUPFAM" id="SSF69318">
    <property type="entry name" value="Integrin alpha N-terminal domain"/>
    <property type="match status" value="1"/>
</dbReference>
<evidence type="ECO:0000313" key="1">
    <source>
        <dbReference type="EMBL" id="ACK74168.1"/>
    </source>
</evidence>
<dbReference type="OrthoDB" id="4332189at2"/>
<dbReference type="InterPro" id="IPR028994">
    <property type="entry name" value="Integrin_alpha_N"/>
</dbReference>
<keyword evidence="2" id="KW-1185">Reference proteome</keyword>
<evidence type="ECO:0000313" key="2">
    <source>
        <dbReference type="Proteomes" id="UP000002384"/>
    </source>
</evidence>
<sequence>MKTLKRLLIAIGFATTLGVSQFSVIKEAYSQTSGLRGKFDGKNLQEARIRSVGDLAVAVEVNGQQWFASRRGEVNFSKIIGCTVGNFNRDSYSDIACLYDYGNFDVGIWVLLSDGRNFNSSIWWRSGQNNFNPEAIVPLAGGVRVVSIDNNSDGLNDIKIRYRYPNDIITDLVFYSDGTKFYR</sequence>
<reference evidence="2" key="1">
    <citation type="journal article" date="2011" name="MBio">
        <title>Novel metabolic attributes of the genus Cyanothece, comprising a group of unicellular nitrogen-fixing Cyanobacteria.</title>
        <authorList>
            <person name="Bandyopadhyay A."/>
            <person name="Elvitigala T."/>
            <person name="Welsh E."/>
            <person name="Stockel J."/>
            <person name="Liberton M."/>
            <person name="Min H."/>
            <person name="Sherman L.A."/>
            <person name="Pakrasi H.B."/>
        </authorList>
    </citation>
    <scope>NUCLEOTIDE SEQUENCE [LARGE SCALE GENOMIC DNA]</scope>
    <source>
        <strain evidence="2">PCC 7424</strain>
        <plasmid evidence="2">pP742405</plasmid>
    </source>
</reference>
<protein>
    <recommendedName>
        <fullName evidence="3">FG-GAP repeat protein</fullName>
    </recommendedName>
</protein>
<dbReference type="KEGG" id="cyc:PCC7424_5609"/>
<dbReference type="Proteomes" id="UP000002384">
    <property type="component" value="Plasmid pP742405"/>
</dbReference>
<geneLocation type="plasmid" evidence="1 2">
    <name>pP742405</name>
</geneLocation>